<sequence length="114" mass="13079">MELSISRSFKGMQGLMYALDMIKNMKEKMKVMRSERDDFRGEIKELKGCKKELDRVKEELRTQLNAKEQDSDCLKSALADLATTQARVDMLGGRLIEIGLEAEIQCHGKMAMEY</sequence>
<accession>A0A7J6E0N7</accession>
<keyword evidence="1" id="KW-0175">Coiled coil</keyword>
<dbReference type="EMBL" id="JAATIP010000324">
    <property type="protein sequence ID" value="KAF4351967.1"/>
    <property type="molecule type" value="Genomic_DNA"/>
</dbReference>
<gene>
    <name evidence="2" type="ORF">F8388_022880</name>
</gene>
<evidence type="ECO:0000313" key="2">
    <source>
        <dbReference type="EMBL" id="KAF4351967.1"/>
    </source>
</evidence>
<dbReference type="Proteomes" id="UP000525078">
    <property type="component" value="Unassembled WGS sequence"/>
</dbReference>
<evidence type="ECO:0000256" key="1">
    <source>
        <dbReference type="SAM" id="Coils"/>
    </source>
</evidence>
<protein>
    <submittedName>
        <fullName evidence="2">Uncharacterized protein</fullName>
    </submittedName>
</protein>
<comment type="caution">
    <text evidence="2">The sequence shown here is derived from an EMBL/GenBank/DDBJ whole genome shotgun (WGS) entry which is preliminary data.</text>
</comment>
<organism evidence="2 3">
    <name type="scientific">Cannabis sativa</name>
    <name type="common">Hemp</name>
    <name type="synonym">Marijuana</name>
    <dbReference type="NCBI Taxonomy" id="3483"/>
    <lineage>
        <taxon>Eukaryota</taxon>
        <taxon>Viridiplantae</taxon>
        <taxon>Streptophyta</taxon>
        <taxon>Embryophyta</taxon>
        <taxon>Tracheophyta</taxon>
        <taxon>Spermatophyta</taxon>
        <taxon>Magnoliopsida</taxon>
        <taxon>eudicotyledons</taxon>
        <taxon>Gunneridae</taxon>
        <taxon>Pentapetalae</taxon>
        <taxon>rosids</taxon>
        <taxon>fabids</taxon>
        <taxon>Rosales</taxon>
        <taxon>Cannabaceae</taxon>
        <taxon>Cannabis</taxon>
    </lineage>
</organism>
<name>A0A7J6E0N7_CANSA</name>
<dbReference type="AlphaFoldDB" id="A0A7J6E0N7"/>
<proteinExistence type="predicted"/>
<evidence type="ECO:0000313" key="3">
    <source>
        <dbReference type="Proteomes" id="UP000525078"/>
    </source>
</evidence>
<reference evidence="2 3" key="1">
    <citation type="journal article" date="2020" name="bioRxiv">
        <title>Sequence and annotation of 42 cannabis genomes reveals extensive copy number variation in cannabinoid synthesis and pathogen resistance genes.</title>
        <authorList>
            <person name="Mckernan K.J."/>
            <person name="Helbert Y."/>
            <person name="Kane L.T."/>
            <person name="Ebling H."/>
            <person name="Zhang L."/>
            <person name="Liu B."/>
            <person name="Eaton Z."/>
            <person name="Mclaughlin S."/>
            <person name="Kingan S."/>
            <person name="Baybayan P."/>
            <person name="Concepcion G."/>
            <person name="Jordan M."/>
            <person name="Riva A."/>
            <person name="Barbazuk W."/>
            <person name="Harkins T."/>
        </authorList>
    </citation>
    <scope>NUCLEOTIDE SEQUENCE [LARGE SCALE GENOMIC DNA]</scope>
    <source>
        <strain evidence="3">cv. Jamaican Lion 4</strain>
        <tissue evidence="2">Leaf</tissue>
    </source>
</reference>
<feature type="coiled-coil region" evidence="1">
    <location>
        <begin position="22"/>
        <end position="77"/>
    </location>
</feature>